<comment type="caution">
    <text evidence="1">The sequence shown here is derived from an EMBL/GenBank/DDBJ whole genome shotgun (WGS) entry which is preliminary data.</text>
</comment>
<evidence type="ECO:0000313" key="2">
    <source>
        <dbReference type="Proteomes" id="UP000317650"/>
    </source>
</evidence>
<reference evidence="1 2" key="1">
    <citation type="journal article" date="2019" name="Nat. Plants">
        <title>Genome sequencing of Musa balbisiana reveals subgenome evolution and function divergence in polyploid bananas.</title>
        <authorList>
            <person name="Yao X."/>
        </authorList>
    </citation>
    <scope>NUCLEOTIDE SEQUENCE [LARGE SCALE GENOMIC DNA]</scope>
    <source>
        <strain evidence="2">cv. DH-PKW</strain>
        <tissue evidence="1">Leaves</tissue>
    </source>
</reference>
<dbReference type="Proteomes" id="UP000317650">
    <property type="component" value="Chromosome 9"/>
</dbReference>
<dbReference type="AlphaFoldDB" id="A0A4S8IFR6"/>
<protein>
    <submittedName>
        <fullName evidence="1">Uncharacterized protein</fullName>
    </submittedName>
</protein>
<organism evidence="1 2">
    <name type="scientific">Musa balbisiana</name>
    <name type="common">Banana</name>
    <dbReference type="NCBI Taxonomy" id="52838"/>
    <lineage>
        <taxon>Eukaryota</taxon>
        <taxon>Viridiplantae</taxon>
        <taxon>Streptophyta</taxon>
        <taxon>Embryophyta</taxon>
        <taxon>Tracheophyta</taxon>
        <taxon>Spermatophyta</taxon>
        <taxon>Magnoliopsida</taxon>
        <taxon>Liliopsida</taxon>
        <taxon>Zingiberales</taxon>
        <taxon>Musaceae</taxon>
        <taxon>Musa</taxon>
    </lineage>
</organism>
<gene>
    <name evidence="1" type="ORF">C4D60_Mb09t08590</name>
</gene>
<evidence type="ECO:0000313" key="1">
    <source>
        <dbReference type="EMBL" id="THU46789.1"/>
    </source>
</evidence>
<keyword evidence="2" id="KW-1185">Reference proteome</keyword>
<sequence>MNKRTRIYKQQFNLYDQLQHNKLENKPVKDMGYTTHYVPSIRSSEEKVASTTSKSGNGRFNSKLKLWKNTLPPSKNNLHILLLPPS</sequence>
<dbReference type="EMBL" id="PYDT01000010">
    <property type="protein sequence ID" value="THU46789.1"/>
    <property type="molecule type" value="Genomic_DNA"/>
</dbReference>
<accession>A0A4S8IFR6</accession>
<proteinExistence type="predicted"/>
<name>A0A4S8IFR6_MUSBA</name>